<dbReference type="AlphaFoldDB" id="B1VIL7"/>
<accession>B1VIL7</accession>
<protein>
    <submittedName>
        <fullName evidence="1">Uncharacterized protein</fullName>
    </submittedName>
</protein>
<reference evidence="1 2" key="1">
    <citation type="journal article" date="2008" name="J. Biotechnol.">
        <title>The lifestyle of Corynebacterium urealyticum derived from its complete genome sequence established by pyrosequencing.</title>
        <authorList>
            <person name="Tauch A."/>
            <person name="Trost E."/>
            <person name="Tilker A."/>
            <person name="Ludewig U."/>
            <person name="Schneiker S."/>
            <person name="Goesmann A."/>
            <person name="Arnold W."/>
            <person name="Bekel T."/>
            <person name="Brinkrolf K."/>
            <person name="Brune I."/>
            <person name="Goetker S."/>
            <person name="Kalinowski J."/>
            <person name="Kamp P.-B."/>
            <person name="Lobo F.P."/>
            <person name="Viehoever P."/>
            <person name="Weisshaar B."/>
            <person name="Soriano F."/>
            <person name="Droege M."/>
            <person name="Puehler A."/>
        </authorList>
    </citation>
    <scope>NUCLEOTIDE SEQUENCE [LARGE SCALE GENOMIC DNA]</scope>
    <source>
        <strain evidence="2">ATCC 43042 / DSM 7109</strain>
    </source>
</reference>
<evidence type="ECO:0000313" key="1">
    <source>
        <dbReference type="EMBL" id="CAQ05601.1"/>
    </source>
</evidence>
<dbReference type="Gene3D" id="3.40.50.150">
    <property type="entry name" value="Vaccinia Virus protein VP39"/>
    <property type="match status" value="1"/>
</dbReference>
<name>B1VIL7_CORU7</name>
<proteinExistence type="predicted"/>
<dbReference type="Pfam" id="PF13489">
    <property type="entry name" value="Methyltransf_23"/>
    <property type="match status" value="1"/>
</dbReference>
<dbReference type="PANTHER" id="PTHR43861:SF1">
    <property type="entry name" value="TRANS-ACONITATE 2-METHYLTRANSFERASE"/>
    <property type="match status" value="1"/>
</dbReference>
<dbReference type="CDD" id="cd02440">
    <property type="entry name" value="AdoMet_MTases"/>
    <property type="match status" value="1"/>
</dbReference>
<evidence type="ECO:0000313" key="2">
    <source>
        <dbReference type="Proteomes" id="UP000001727"/>
    </source>
</evidence>
<keyword evidence="2" id="KW-1185">Reference proteome</keyword>
<organism evidence="1 2">
    <name type="scientific">Corynebacterium urealyticum (strain ATCC 43042 / DSM 7109)</name>
    <dbReference type="NCBI Taxonomy" id="504474"/>
    <lineage>
        <taxon>Bacteria</taxon>
        <taxon>Bacillati</taxon>
        <taxon>Actinomycetota</taxon>
        <taxon>Actinomycetes</taxon>
        <taxon>Mycobacteriales</taxon>
        <taxon>Corynebacteriaceae</taxon>
        <taxon>Corynebacterium</taxon>
    </lineage>
</organism>
<dbReference type="EMBL" id="AM942444">
    <property type="protein sequence ID" value="CAQ05601.1"/>
    <property type="molecule type" value="Genomic_DNA"/>
</dbReference>
<dbReference type="SUPFAM" id="SSF53335">
    <property type="entry name" value="S-adenosyl-L-methionine-dependent methyltransferases"/>
    <property type="match status" value="1"/>
</dbReference>
<dbReference type="KEGG" id="cur:cu1641"/>
<dbReference type="InterPro" id="IPR029063">
    <property type="entry name" value="SAM-dependent_MTases_sf"/>
</dbReference>
<dbReference type="PANTHER" id="PTHR43861">
    <property type="entry name" value="TRANS-ACONITATE 2-METHYLTRANSFERASE-RELATED"/>
    <property type="match status" value="1"/>
</dbReference>
<gene>
    <name evidence="1" type="ordered locus">cu1641</name>
</gene>
<sequence length="235" mass="26257">MTSSTNLEPTQLVADEVKRRARRWYHDPERVPVARNHDADVEPRYSSFVAQQIHELGVNTPPRIIDVGCGEGLLASQLEDFEEYIGVDPDNSGIHTGNNALSAKMKFIRAGVENIPPSVSHADIIVSSLNLALWDDPIRRCVDLRKRLSLGGRILIIDLLRTGSRIEYAASNELNQFLIDQHNASLTPEDLEVLCRKALPGAEISTFTDKRETIVPTMDTASDYGNLFFINYQEA</sequence>
<dbReference type="HOGENOM" id="CLU_1178645_0_0_11"/>
<dbReference type="Proteomes" id="UP000001727">
    <property type="component" value="Chromosome"/>
</dbReference>
<dbReference type="STRING" id="504474.cu1641"/>